<accession>A0A848HE72</accession>
<dbReference type="PANTHER" id="PTHR36503">
    <property type="entry name" value="BLR2520 PROTEIN"/>
    <property type="match status" value="1"/>
</dbReference>
<proteinExistence type="predicted"/>
<reference evidence="2 3" key="1">
    <citation type="submission" date="2020-04" db="EMBL/GenBank/DDBJ databases">
        <title>Ramlibacter sp. G-1-2-2 isolated from soil.</title>
        <authorList>
            <person name="Dahal R.H."/>
        </authorList>
    </citation>
    <scope>NUCLEOTIDE SEQUENCE [LARGE SCALE GENOMIC DNA]</scope>
    <source>
        <strain evidence="2 3">G-1-2-2</strain>
    </source>
</reference>
<dbReference type="Pfam" id="PF00903">
    <property type="entry name" value="Glyoxalase"/>
    <property type="match status" value="1"/>
</dbReference>
<dbReference type="PROSITE" id="PS51819">
    <property type="entry name" value="VOC"/>
    <property type="match status" value="1"/>
</dbReference>
<keyword evidence="3" id="KW-1185">Reference proteome</keyword>
<dbReference type="InterPro" id="IPR004360">
    <property type="entry name" value="Glyas_Fos-R_dOase_dom"/>
</dbReference>
<dbReference type="InterPro" id="IPR029068">
    <property type="entry name" value="Glyas_Bleomycin-R_OHBP_Dase"/>
</dbReference>
<dbReference type="SUPFAM" id="SSF54593">
    <property type="entry name" value="Glyoxalase/Bleomycin resistance protein/Dihydroxybiphenyl dioxygenase"/>
    <property type="match status" value="1"/>
</dbReference>
<evidence type="ECO:0000313" key="2">
    <source>
        <dbReference type="EMBL" id="NML46833.1"/>
    </source>
</evidence>
<comment type="caution">
    <text evidence="2">The sequence shown here is derived from an EMBL/GenBank/DDBJ whole genome shotgun (WGS) entry which is preliminary data.</text>
</comment>
<dbReference type="RefSeq" id="WP_169421076.1">
    <property type="nucleotide sequence ID" value="NZ_JABBFX010000002.1"/>
</dbReference>
<evidence type="ECO:0000259" key="1">
    <source>
        <dbReference type="PROSITE" id="PS51819"/>
    </source>
</evidence>
<gene>
    <name evidence="2" type="ORF">HHL11_24020</name>
</gene>
<dbReference type="Gene3D" id="3.30.720.120">
    <property type="match status" value="1"/>
</dbReference>
<dbReference type="InterPro" id="IPR026275">
    <property type="entry name" value="Glyoxalase/dOase/EhpR"/>
</dbReference>
<dbReference type="EMBL" id="JABBFX010000002">
    <property type="protein sequence ID" value="NML46833.1"/>
    <property type="molecule type" value="Genomic_DNA"/>
</dbReference>
<dbReference type="AlphaFoldDB" id="A0A848HE72"/>
<protein>
    <submittedName>
        <fullName evidence="2">Drug:proton antiporter</fullName>
    </submittedName>
</protein>
<dbReference type="PIRSF" id="PIRSF039020">
    <property type="entry name" value="EhpR"/>
    <property type="match status" value="1"/>
</dbReference>
<sequence length="122" mass="13457">MNPKHFVLLYVAQPEASARFYTRLLGREPVENSPTFALFALTDQLMLGLWKRDGVQPAATSEPGASELCIALPSDQEVDAFHARWRELGVPVAQAPTRMDFGYTCVALDPDGHRLRAFTPAG</sequence>
<dbReference type="Proteomes" id="UP000541185">
    <property type="component" value="Unassembled WGS sequence"/>
</dbReference>
<dbReference type="Gene3D" id="3.30.720.110">
    <property type="match status" value="1"/>
</dbReference>
<organism evidence="2 3">
    <name type="scientific">Ramlibacter agri</name>
    <dbReference type="NCBI Taxonomy" id="2728837"/>
    <lineage>
        <taxon>Bacteria</taxon>
        <taxon>Pseudomonadati</taxon>
        <taxon>Pseudomonadota</taxon>
        <taxon>Betaproteobacteria</taxon>
        <taxon>Burkholderiales</taxon>
        <taxon>Comamonadaceae</taxon>
        <taxon>Ramlibacter</taxon>
    </lineage>
</organism>
<dbReference type="PANTHER" id="PTHR36503:SF1">
    <property type="entry name" value="BLR2520 PROTEIN"/>
    <property type="match status" value="1"/>
</dbReference>
<dbReference type="InterPro" id="IPR037523">
    <property type="entry name" value="VOC_core"/>
</dbReference>
<evidence type="ECO:0000313" key="3">
    <source>
        <dbReference type="Proteomes" id="UP000541185"/>
    </source>
</evidence>
<feature type="domain" description="VOC" evidence="1">
    <location>
        <begin position="2"/>
        <end position="120"/>
    </location>
</feature>
<name>A0A848HE72_9BURK</name>